<reference evidence="4" key="2">
    <citation type="submission" date="2016-02" db="EMBL/GenBank/DDBJ databases">
        <title>Draft genome sequence of five rapidly growing Mycobacterium species.</title>
        <authorList>
            <person name="Katahira K."/>
            <person name="Gotou Y."/>
            <person name="Iida K."/>
            <person name="Ogura Y."/>
            <person name="Hayashi T."/>
        </authorList>
    </citation>
    <scope>NUCLEOTIDE SEQUENCE [LARGE SCALE GENOMIC DNA]</scope>
    <source>
        <strain evidence="4">JCM6362</strain>
    </source>
</reference>
<feature type="region of interest" description="Disordered" evidence="1">
    <location>
        <begin position="86"/>
        <end position="134"/>
    </location>
</feature>
<sequence length="134" mass="14463">MIAAELVAAAGRHGLRLDPATVTVNEAGLDFRVALARAVDGVEWVLRVPRRPDAAERARVEAAVLEFVAPRLSVAVPEWRIQHPGADRLSGAAGRTKTHPRRGRTAGVAHRPGLAALRRGTRPVARRTARRPGR</sequence>
<dbReference type="Gene3D" id="3.30.200.20">
    <property type="entry name" value="Phosphorylase Kinase, domain 1"/>
    <property type="match status" value="1"/>
</dbReference>
<name>A0A124E8G3_MYCTH</name>
<dbReference type="AlphaFoldDB" id="A0A124E8G3"/>
<accession>A0A124E8G3</accession>
<dbReference type="Proteomes" id="UP000069654">
    <property type="component" value="Unassembled WGS sequence"/>
</dbReference>
<gene>
    <name evidence="3" type="ORF">RMCT_2611</name>
</gene>
<dbReference type="Pfam" id="PF01636">
    <property type="entry name" value="APH"/>
    <property type="match status" value="1"/>
</dbReference>
<protein>
    <submittedName>
        <fullName evidence="3">Phosphotransferase enzyme family protein</fullName>
    </submittedName>
</protein>
<evidence type="ECO:0000256" key="1">
    <source>
        <dbReference type="SAM" id="MobiDB-lite"/>
    </source>
</evidence>
<dbReference type="STRING" id="1797.RMCT_2611"/>
<evidence type="ECO:0000259" key="2">
    <source>
        <dbReference type="Pfam" id="PF01636"/>
    </source>
</evidence>
<feature type="domain" description="Aminoglycoside phosphotransferase" evidence="2">
    <location>
        <begin position="22"/>
        <end position="80"/>
    </location>
</feature>
<reference evidence="3 4" key="1">
    <citation type="journal article" date="2016" name="Genome Announc.">
        <title>Draft Genome Sequences of Five Rapidly Growing Mycobacterium Species, M. thermoresistibile, M. fortuitum subsp. acetamidolyticum, M. canariasense, M. brisbanense, and M. novocastrense.</title>
        <authorList>
            <person name="Katahira K."/>
            <person name="Ogura Y."/>
            <person name="Gotoh Y."/>
            <person name="Hayashi T."/>
        </authorList>
    </citation>
    <scope>NUCLEOTIDE SEQUENCE [LARGE SCALE GENOMIC DNA]</scope>
    <source>
        <strain evidence="3 4">JCM6362</strain>
    </source>
</reference>
<dbReference type="RefSeq" id="WP_341271212.1">
    <property type="nucleotide sequence ID" value="NZ_BCTB01000018.1"/>
</dbReference>
<evidence type="ECO:0000313" key="4">
    <source>
        <dbReference type="Proteomes" id="UP000069654"/>
    </source>
</evidence>
<dbReference type="EMBL" id="BCTB01000018">
    <property type="protein sequence ID" value="GAT15641.1"/>
    <property type="molecule type" value="Genomic_DNA"/>
</dbReference>
<evidence type="ECO:0000313" key="3">
    <source>
        <dbReference type="EMBL" id="GAT15641.1"/>
    </source>
</evidence>
<dbReference type="SUPFAM" id="SSF56112">
    <property type="entry name" value="Protein kinase-like (PK-like)"/>
    <property type="match status" value="1"/>
</dbReference>
<feature type="compositionally biased region" description="Basic residues" evidence="1">
    <location>
        <begin position="119"/>
        <end position="134"/>
    </location>
</feature>
<keyword evidence="3" id="KW-0808">Transferase</keyword>
<dbReference type="InterPro" id="IPR011009">
    <property type="entry name" value="Kinase-like_dom_sf"/>
</dbReference>
<proteinExistence type="predicted"/>
<dbReference type="GO" id="GO:0016740">
    <property type="term" value="F:transferase activity"/>
    <property type="evidence" value="ECO:0007669"/>
    <property type="project" value="UniProtKB-KW"/>
</dbReference>
<organism evidence="3 4">
    <name type="scientific">Mycolicibacterium thermoresistibile</name>
    <name type="common">Mycobacterium thermoresistibile</name>
    <dbReference type="NCBI Taxonomy" id="1797"/>
    <lineage>
        <taxon>Bacteria</taxon>
        <taxon>Bacillati</taxon>
        <taxon>Actinomycetota</taxon>
        <taxon>Actinomycetes</taxon>
        <taxon>Mycobacteriales</taxon>
        <taxon>Mycobacteriaceae</taxon>
        <taxon>Mycolicibacterium</taxon>
    </lineage>
</organism>
<comment type="caution">
    <text evidence="3">The sequence shown here is derived from an EMBL/GenBank/DDBJ whole genome shotgun (WGS) entry which is preliminary data.</text>
</comment>
<dbReference type="InterPro" id="IPR002575">
    <property type="entry name" value="Aminoglycoside_PTrfase"/>
</dbReference>